<dbReference type="Gene3D" id="1.10.510.10">
    <property type="entry name" value="Transferase(Phosphotransferase) domain 1"/>
    <property type="match status" value="1"/>
</dbReference>
<feature type="domain" description="Protein kinase" evidence="2">
    <location>
        <begin position="1"/>
        <end position="304"/>
    </location>
</feature>
<evidence type="ECO:0000256" key="1">
    <source>
        <dbReference type="SAM" id="MobiDB-lite"/>
    </source>
</evidence>
<evidence type="ECO:0000313" key="4">
    <source>
        <dbReference type="Proteomes" id="UP000054937"/>
    </source>
</evidence>
<dbReference type="PANTHER" id="PTHR48015:SF16">
    <property type="entry name" value="SERINE_THREONINE-PROTEIN KINASE SULU"/>
    <property type="match status" value="1"/>
</dbReference>
<dbReference type="EMBL" id="LDAU01000162">
    <property type="protein sequence ID" value="KRX01846.1"/>
    <property type="molecule type" value="Genomic_DNA"/>
</dbReference>
<dbReference type="PROSITE" id="PS50011">
    <property type="entry name" value="PROTEIN_KINASE_DOM"/>
    <property type="match status" value="1"/>
</dbReference>
<keyword evidence="3" id="KW-0418">Kinase</keyword>
<reference evidence="3 4" key="1">
    <citation type="journal article" date="2015" name="Sci. Rep.">
        <title>Genome of the facultative scuticociliatosis pathogen Pseudocohnilembus persalinus provides insight into its virulence through horizontal gene transfer.</title>
        <authorList>
            <person name="Xiong J."/>
            <person name="Wang G."/>
            <person name="Cheng J."/>
            <person name="Tian M."/>
            <person name="Pan X."/>
            <person name="Warren A."/>
            <person name="Jiang C."/>
            <person name="Yuan D."/>
            <person name="Miao W."/>
        </authorList>
    </citation>
    <scope>NUCLEOTIDE SEQUENCE [LARGE SCALE GENOMIC DNA]</scope>
    <source>
        <strain evidence="3">36N120E</strain>
    </source>
</reference>
<dbReference type="InParanoid" id="A0A0V0QI34"/>
<accession>A0A0V0QI34</accession>
<evidence type="ECO:0000259" key="2">
    <source>
        <dbReference type="PROSITE" id="PS50011"/>
    </source>
</evidence>
<dbReference type="AlphaFoldDB" id="A0A0V0QI34"/>
<comment type="caution">
    <text evidence="3">The sequence shown here is derived from an EMBL/GenBank/DDBJ whole genome shotgun (WGS) entry which is preliminary data.</text>
</comment>
<dbReference type="GO" id="GO:0035556">
    <property type="term" value="P:intracellular signal transduction"/>
    <property type="evidence" value="ECO:0007669"/>
    <property type="project" value="TreeGrafter"/>
</dbReference>
<proteinExistence type="predicted"/>
<dbReference type="InterPro" id="IPR050285">
    <property type="entry name" value="STE20_Ser/Thr_kinase"/>
</dbReference>
<gene>
    <name evidence="3" type="ORF">PPERSA_00468</name>
</gene>
<sequence>MVSKVFQDNTDGNIAIKVINTGDSQYYFKEKQILEKIKNDNITPKILQFKDDELSIYMEKGQYTLHDQNMKKKEAKEEWTENEIYSFIRQMFKYIKKLDKKGIFHSDLKQDNILIMKNGDLKLIDFGSACEDPKDYIRVLKQNNLQQTQQDLRVKCVLSEIQQIIKIARKFMCNILAFKEKMENENVYQPSQNQQKEQYVVKTLTEYYPNLVQLLKQIKECQNVEEIQKCINYFEFNVVNQERKRKKKVDQIILEAKRKEELARNISGIIYEGQVDSIREKNVNKKSSLKIGMQKAANSENDNLNKKKRSHISKLKYVQLQSDPNEQNQQENQDDCELEEGELKPKTIDFRLQNKPLKELRIYTKDELKDIAQKHQSEWREKEVVKRKKNERFGAINEFKIEKQQG</sequence>
<dbReference type="InterPro" id="IPR011009">
    <property type="entry name" value="Kinase-like_dom_sf"/>
</dbReference>
<dbReference type="GO" id="GO:0005524">
    <property type="term" value="F:ATP binding"/>
    <property type="evidence" value="ECO:0007669"/>
    <property type="project" value="InterPro"/>
</dbReference>
<keyword evidence="4" id="KW-1185">Reference proteome</keyword>
<evidence type="ECO:0000313" key="3">
    <source>
        <dbReference type="EMBL" id="KRX01846.1"/>
    </source>
</evidence>
<protein>
    <submittedName>
        <fullName evidence="3">Protein kinase-like domain</fullName>
    </submittedName>
</protein>
<dbReference type="Proteomes" id="UP000054937">
    <property type="component" value="Unassembled WGS sequence"/>
</dbReference>
<keyword evidence="3" id="KW-0808">Transferase</keyword>
<name>A0A0V0QI34_PSEPJ</name>
<dbReference type="SMART" id="SM00220">
    <property type="entry name" value="S_TKc"/>
    <property type="match status" value="1"/>
</dbReference>
<dbReference type="GO" id="GO:0004672">
    <property type="term" value="F:protein kinase activity"/>
    <property type="evidence" value="ECO:0007669"/>
    <property type="project" value="InterPro"/>
</dbReference>
<dbReference type="GO" id="GO:0043408">
    <property type="term" value="P:regulation of MAPK cascade"/>
    <property type="evidence" value="ECO:0007669"/>
    <property type="project" value="TreeGrafter"/>
</dbReference>
<feature type="region of interest" description="Disordered" evidence="1">
    <location>
        <begin position="320"/>
        <end position="340"/>
    </location>
</feature>
<dbReference type="SUPFAM" id="SSF56112">
    <property type="entry name" value="Protein kinase-like (PK-like)"/>
    <property type="match status" value="1"/>
</dbReference>
<dbReference type="InterPro" id="IPR000719">
    <property type="entry name" value="Prot_kinase_dom"/>
</dbReference>
<dbReference type="PROSITE" id="PS00108">
    <property type="entry name" value="PROTEIN_KINASE_ST"/>
    <property type="match status" value="1"/>
</dbReference>
<feature type="compositionally biased region" description="Low complexity" evidence="1">
    <location>
        <begin position="321"/>
        <end position="331"/>
    </location>
</feature>
<dbReference type="InterPro" id="IPR008271">
    <property type="entry name" value="Ser/Thr_kinase_AS"/>
</dbReference>
<dbReference type="PANTHER" id="PTHR48015">
    <property type="entry name" value="SERINE/THREONINE-PROTEIN KINASE TAO"/>
    <property type="match status" value="1"/>
</dbReference>
<dbReference type="OrthoDB" id="10252354at2759"/>
<organism evidence="3 4">
    <name type="scientific">Pseudocohnilembus persalinus</name>
    <name type="common">Ciliate</name>
    <dbReference type="NCBI Taxonomy" id="266149"/>
    <lineage>
        <taxon>Eukaryota</taxon>
        <taxon>Sar</taxon>
        <taxon>Alveolata</taxon>
        <taxon>Ciliophora</taxon>
        <taxon>Intramacronucleata</taxon>
        <taxon>Oligohymenophorea</taxon>
        <taxon>Scuticociliatia</taxon>
        <taxon>Philasterida</taxon>
        <taxon>Pseudocohnilembidae</taxon>
        <taxon>Pseudocohnilembus</taxon>
    </lineage>
</organism>
<dbReference type="Pfam" id="PF00069">
    <property type="entry name" value="Pkinase"/>
    <property type="match status" value="1"/>
</dbReference>